<dbReference type="SUPFAM" id="SSF53335">
    <property type="entry name" value="S-adenosyl-L-methionine-dependent methyltransferases"/>
    <property type="match status" value="1"/>
</dbReference>
<dbReference type="Proteomes" id="UP000009286">
    <property type="component" value="Chromosome"/>
</dbReference>
<reference evidence="3 4" key="1">
    <citation type="journal article" date="2011" name="BMC Genomics">
        <title>Genomic insights into an obligate epibiotic bacterial predator: Micavibrio aeruginosavorus ARL-13.</title>
        <authorList>
            <person name="Wang Z."/>
            <person name="Kadouri D."/>
            <person name="Wu M."/>
        </authorList>
    </citation>
    <scope>NUCLEOTIDE SEQUENCE [LARGE SCALE GENOMIC DNA]</scope>
    <source>
        <strain evidence="3 4">ARL-13</strain>
    </source>
</reference>
<dbReference type="InterPro" id="IPR004298">
    <property type="entry name" value="Nicotian_synth"/>
</dbReference>
<dbReference type="PANTHER" id="PTHR32266">
    <property type="entry name" value="NICOTIANAMINE SYNTHASE 3"/>
    <property type="match status" value="1"/>
</dbReference>
<evidence type="ECO:0000313" key="3">
    <source>
        <dbReference type="EMBL" id="AEP10101.1"/>
    </source>
</evidence>
<accession>G2KSV6</accession>
<dbReference type="eggNOG" id="COG1063">
    <property type="taxonomic scope" value="Bacteria"/>
</dbReference>
<dbReference type="RefSeq" id="WP_014103324.1">
    <property type="nucleotide sequence ID" value="NC_016026.1"/>
</dbReference>
<name>G2KSV6_MICAA</name>
<gene>
    <name evidence="3" type="ordered locus">MICA_1790</name>
</gene>
<dbReference type="Pfam" id="PF03059">
    <property type="entry name" value="NAS"/>
    <property type="match status" value="1"/>
</dbReference>
<dbReference type="InterPro" id="IPR029063">
    <property type="entry name" value="SAM-dependent_MTases_sf"/>
</dbReference>
<dbReference type="PROSITE" id="PS51142">
    <property type="entry name" value="NAS"/>
    <property type="match status" value="1"/>
</dbReference>
<dbReference type="STRING" id="856793.MICA_1790"/>
<proteinExistence type="predicted"/>
<dbReference type="AlphaFoldDB" id="G2KSV6"/>
<dbReference type="Gene3D" id="3.40.50.150">
    <property type="entry name" value="Vaccinia Virus protein VP39"/>
    <property type="match status" value="1"/>
</dbReference>
<keyword evidence="1" id="KW-0808">Transferase</keyword>
<evidence type="ECO:0000256" key="2">
    <source>
        <dbReference type="ARBA" id="ARBA00022691"/>
    </source>
</evidence>
<keyword evidence="4" id="KW-1185">Reference proteome</keyword>
<dbReference type="KEGG" id="mai:MICA_1790"/>
<dbReference type="GO" id="GO:0030410">
    <property type="term" value="F:nicotianamine synthase activity"/>
    <property type="evidence" value="ECO:0007669"/>
    <property type="project" value="InterPro"/>
</dbReference>
<dbReference type="OrthoDB" id="8065701at2"/>
<protein>
    <submittedName>
        <fullName evidence="3">Nicotianamine synthase family protein</fullName>
    </submittedName>
</protein>
<keyword evidence="2" id="KW-0949">S-adenosyl-L-methionine</keyword>
<organism evidence="3 4">
    <name type="scientific">Micavibrio aeruginosavorus (strain ARL-13)</name>
    <dbReference type="NCBI Taxonomy" id="856793"/>
    <lineage>
        <taxon>Bacteria</taxon>
        <taxon>Pseudomonadati</taxon>
        <taxon>Bdellovibrionota</taxon>
        <taxon>Bdellovibrionia</taxon>
        <taxon>Bdellovibrionales</taxon>
        <taxon>Pseudobdellovibrionaceae</taxon>
        <taxon>Micavibrio</taxon>
    </lineage>
</organism>
<evidence type="ECO:0000256" key="1">
    <source>
        <dbReference type="ARBA" id="ARBA00022679"/>
    </source>
</evidence>
<dbReference type="GO" id="GO:0030418">
    <property type="term" value="P:nicotianamine biosynthetic process"/>
    <property type="evidence" value="ECO:0007669"/>
    <property type="project" value="InterPro"/>
</dbReference>
<dbReference type="PANTHER" id="PTHR32266:SF12">
    <property type="entry name" value="NICOTIANAMINE SYNTHASE 3"/>
    <property type="match status" value="1"/>
</dbReference>
<dbReference type="EMBL" id="CP002382">
    <property type="protein sequence ID" value="AEP10101.1"/>
    <property type="molecule type" value="Genomic_DNA"/>
</dbReference>
<evidence type="ECO:0000313" key="4">
    <source>
        <dbReference type="Proteomes" id="UP000009286"/>
    </source>
</evidence>
<sequence length="280" mass="30446">MAQNTALSLPVSHHDLLLSHFRAAHDVLLAEQDLSPRNPKINSCLSAFVAAVLDCHCHDTCDLLAMPEVVSKRDAILPKLAQAEYEMEKFFALDFAAQDVLTDADLDHFIYRDNYVELVAEEIDAARTANVLPDDRPIVFVGAGPLPFSAIDMHKQTGLKMICIDSDADAVALSRKMIAALGMQDSIDVVQSSGEDFDYSGAGLVMVAALVSAKDNVLARVRDTAPGVGLAVRSAEGVRTLLYEQADEHALDRAGYDYAGKSRITDTIINTTLFFQPRPV</sequence>
<dbReference type="HOGENOM" id="CLU_949444_0_0_5"/>